<dbReference type="InterPro" id="IPR013083">
    <property type="entry name" value="Znf_RING/FYVE/PHD"/>
</dbReference>
<dbReference type="PROSITE" id="PS51304">
    <property type="entry name" value="GALECTIN"/>
    <property type="match status" value="1"/>
</dbReference>
<evidence type="ECO:0000256" key="8">
    <source>
        <dbReference type="ARBA" id="ARBA00022989"/>
    </source>
</evidence>
<dbReference type="Gene3D" id="3.30.40.10">
    <property type="entry name" value="Zinc/RING finger domain, C3HC4 (zinc finger)"/>
    <property type="match status" value="1"/>
</dbReference>
<dbReference type="SMART" id="SM00276">
    <property type="entry name" value="GLECT"/>
    <property type="match status" value="1"/>
</dbReference>
<evidence type="ECO:0000256" key="7">
    <source>
        <dbReference type="ARBA" id="ARBA00022833"/>
    </source>
</evidence>
<evidence type="ECO:0000256" key="1">
    <source>
        <dbReference type="ARBA" id="ARBA00004167"/>
    </source>
</evidence>
<evidence type="ECO:0000259" key="14">
    <source>
        <dbReference type="PROSITE" id="PS51304"/>
    </source>
</evidence>
<dbReference type="SUPFAM" id="SSF57850">
    <property type="entry name" value="RING/U-box"/>
    <property type="match status" value="1"/>
</dbReference>
<evidence type="ECO:0000259" key="13">
    <source>
        <dbReference type="PROSITE" id="PS50089"/>
    </source>
</evidence>
<keyword evidence="3 12" id="KW-0812">Transmembrane</keyword>
<evidence type="ECO:0000256" key="10">
    <source>
        <dbReference type="PROSITE-ProRule" id="PRU00175"/>
    </source>
</evidence>
<dbReference type="InterPro" id="IPR039043">
    <property type="entry name" value="ZFPL1"/>
</dbReference>
<dbReference type="CDD" id="cd00070">
    <property type="entry name" value="GLECT"/>
    <property type="match status" value="1"/>
</dbReference>
<evidence type="ECO:0000256" key="5">
    <source>
        <dbReference type="ARBA" id="ARBA00022734"/>
    </source>
</evidence>
<proteinExistence type="evidence at transcript level"/>
<dbReference type="GO" id="GO:0008270">
    <property type="term" value="F:zinc ion binding"/>
    <property type="evidence" value="ECO:0007669"/>
    <property type="project" value="UniProtKB-UniRule"/>
</dbReference>
<accession>A0A4Y7NP68</accession>
<evidence type="ECO:0000256" key="2">
    <source>
        <dbReference type="ARBA" id="ARBA00005561"/>
    </source>
</evidence>
<dbReference type="CDD" id="cd16487">
    <property type="entry name" value="mRING-H2-C3DHC3_ZFPL1"/>
    <property type="match status" value="1"/>
</dbReference>
<dbReference type="PROSITE" id="PS50089">
    <property type="entry name" value="ZF_RING_2"/>
    <property type="match status" value="1"/>
</dbReference>
<dbReference type="Gene3D" id="2.60.120.200">
    <property type="match status" value="1"/>
</dbReference>
<dbReference type="InterPro" id="IPR013320">
    <property type="entry name" value="ConA-like_dom_sf"/>
</dbReference>
<dbReference type="Pfam" id="PF00337">
    <property type="entry name" value="Gal-bind_lectin"/>
    <property type="match status" value="1"/>
</dbReference>
<evidence type="ECO:0000256" key="9">
    <source>
        <dbReference type="ARBA" id="ARBA00023136"/>
    </source>
</evidence>
<feature type="domain" description="Galectin" evidence="14">
    <location>
        <begin position="1"/>
        <end position="118"/>
    </location>
</feature>
<dbReference type="InterPro" id="IPR058731">
    <property type="entry name" value="Znf-B_box_ZFPL1-like"/>
</dbReference>
<evidence type="ECO:0000256" key="6">
    <source>
        <dbReference type="ARBA" id="ARBA00022771"/>
    </source>
</evidence>
<dbReference type="Pfam" id="PF25998">
    <property type="entry name" value="U-box_ZFPL1"/>
    <property type="match status" value="1"/>
</dbReference>
<keyword evidence="4 12" id="KW-0479">Metal-binding</keyword>
<comment type="subcellular location">
    <subcellularLocation>
        <location evidence="1 12">Membrane</location>
        <topology evidence="1 12">Single-pass membrane protein</topology>
    </subcellularLocation>
</comment>
<dbReference type="InterPro" id="IPR058730">
    <property type="entry name" value="U-box_ZFPL1-like"/>
</dbReference>
<dbReference type="PANTHER" id="PTHR12981:SF0">
    <property type="entry name" value="ZINC FINGER PROTEIN-LIKE 1"/>
    <property type="match status" value="1"/>
</dbReference>
<keyword evidence="6 10" id="KW-0863">Zinc-finger</keyword>
<organism evidence="15">
    <name type="scientific">Simocephalus serrulatus</name>
    <dbReference type="NCBI Taxonomy" id="117539"/>
    <lineage>
        <taxon>Eukaryota</taxon>
        <taxon>Metazoa</taxon>
        <taxon>Ecdysozoa</taxon>
        <taxon>Arthropoda</taxon>
        <taxon>Crustacea</taxon>
        <taxon>Branchiopoda</taxon>
        <taxon>Diplostraca</taxon>
        <taxon>Cladocera</taxon>
        <taxon>Anomopoda</taxon>
        <taxon>Daphniidae</taxon>
        <taxon>Simocephalus</taxon>
    </lineage>
</organism>
<dbReference type="InterPro" id="IPR001079">
    <property type="entry name" value="Galectin_CRD"/>
</dbReference>
<comment type="caution">
    <text evidence="12">Lacks conserved residue(s) required for the propagation of feature annotation.</text>
</comment>
<keyword evidence="5 11" id="KW-0430">Lectin</keyword>
<name>A0A4Y7NP68_9CRUS</name>
<dbReference type="EMBL" id="LR024797">
    <property type="protein sequence ID" value="SVE94416.1"/>
    <property type="molecule type" value="mRNA"/>
</dbReference>
<comment type="similarity">
    <text evidence="2 12">Belongs to the ZFPL1 family.</text>
</comment>
<evidence type="ECO:0000256" key="12">
    <source>
        <dbReference type="RuleBase" id="RU369078"/>
    </source>
</evidence>
<evidence type="ECO:0000256" key="11">
    <source>
        <dbReference type="RuleBase" id="RU102079"/>
    </source>
</evidence>
<reference evidence="15" key="1">
    <citation type="submission" date="2018-08" db="EMBL/GenBank/DDBJ databases">
        <authorList>
            <person name="Cornetti L."/>
        </authorList>
    </citation>
    <scope>NUCLEOTIDE SEQUENCE</scope>
    <source>
        <strain evidence="15">OM-SAIQ-clone2</strain>
    </source>
</reference>
<evidence type="ECO:0000256" key="3">
    <source>
        <dbReference type="ARBA" id="ARBA00022692"/>
    </source>
</evidence>
<evidence type="ECO:0000256" key="4">
    <source>
        <dbReference type="ARBA" id="ARBA00022723"/>
    </source>
</evidence>
<dbReference type="Pfam" id="PF25993">
    <property type="entry name" value="zf-B_box_ZFPL1"/>
    <property type="match status" value="1"/>
</dbReference>
<feature type="domain" description="RING-type" evidence="13">
    <location>
        <begin position="302"/>
        <end position="350"/>
    </location>
</feature>
<protein>
    <recommendedName>
        <fullName evidence="11 12">Multifunctional fusion protein</fullName>
    </recommendedName>
    <domain>
        <recommendedName>
            <fullName evidence="11">Galectin</fullName>
        </recommendedName>
    </domain>
    <domain>
        <recommendedName>
            <fullName evidence="12">Zinc finger protein-like 1 homolog</fullName>
        </recommendedName>
    </domain>
</protein>
<dbReference type="GO" id="GO:0030246">
    <property type="term" value="F:carbohydrate binding"/>
    <property type="evidence" value="ECO:0007669"/>
    <property type="project" value="UniProtKB-UniRule"/>
</dbReference>
<sequence length="533" mass="58113">MTTNFGHKLNSFAVNLQCGPNTNPRDDLALHFNARIHERAVVRNSLIGGLWGQEERHASMFPFIPGQGFELLIMADANVYKIAINGQHFAEFRCRTPMERVSYLSADGEIMISMITFEGGSPLGVPGMGMQVPMPMPVPMPAGMYPARPGGVYPAQPGGMYPGQPGMYPGQPGMQSYAHLSPKSAPPYPDPYAPYPNPSVPGSNAGSGSGLSGLINKASTAVGGFGVATGVTGLLGSLVGGGIFLFTKKMGLCKCPKRKVTNQFCFEHRVNVCESCMVSNHPKCVVQSYCQWLKDSDYSSLCALCTTDLSQDECTRLICYHVFHLKCLDTYCRQYPLNTAPAGYACPTCSNSIFPASNLVSPVADVLRSVLANRPWAREGLGLPLLPFDNSLDSKTPETHQVKIAAVTKKEGTNYSVVNVEGETSNAIHRNEPVIHAKRPVGLLTGSDRDESINKYKRRPPWEAFKRMISNLLDPHSRNRQRGHFRRRYALLLVIAVLALFFVFAVGSRIFNSPNDLGSAPVDAPFNHRVASN</sequence>
<dbReference type="AlphaFoldDB" id="A0A4Y7NP68"/>
<dbReference type="GO" id="GO:0016020">
    <property type="term" value="C:membrane"/>
    <property type="evidence" value="ECO:0007669"/>
    <property type="project" value="UniProtKB-SubCell"/>
</dbReference>
<keyword evidence="9 12" id="KW-0472">Membrane</keyword>
<dbReference type="InterPro" id="IPR001841">
    <property type="entry name" value="Znf_RING"/>
</dbReference>
<feature type="transmembrane region" description="Helical" evidence="12">
    <location>
        <begin position="222"/>
        <end position="247"/>
    </location>
</feature>
<dbReference type="PANTHER" id="PTHR12981">
    <property type="entry name" value="ZINC FINGER PROTEIN-LIKE 1"/>
    <property type="match status" value="1"/>
</dbReference>
<keyword evidence="7 12" id="KW-0862">Zinc</keyword>
<gene>
    <name evidence="15" type="primary">EOG090X0ASS</name>
</gene>
<keyword evidence="8 12" id="KW-1133">Transmembrane helix</keyword>
<dbReference type="SUPFAM" id="SSF49899">
    <property type="entry name" value="Concanavalin A-like lectins/glucanases"/>
    <property type="match status" value="1"/>
</dbReference>
<dbReference type="GO" id="GO:0005794">
    <property type="term" value="C:Golgi apparatus"/>
    <property type="evidence" value="ECO:0007669"/>
    <property type="project" value="TreeGrafter"/>
</dbReference>
<evidence type="ECO:0000313" key="15">
    <source>
        <dbReference type="EMBL" id="SVE94416.1"/>
    </source>
</evidence>
<feature type="transmembrane region" description="Helical" evidence="12">
    <location>
        <begin position="489"/>
        <end position="511"/>
    </location>
</feature>
<dbReference type="SMART" id="SM00908">
    <property type="entry name" value="Gal-bind_lectin"/>
    <property type="match status" value="1"/>
</dbReference>